<gene>
    <name evidence="2" type="ORF">SAMN05421882_10117</name>
</gene>
<dbReference type="AlphaFoldDB" id="A0A1H2TGR8"/>
<evidence type="ECO:0000259" key="1">
    <source>
        <dbReference type="Pfam" id="PF19935"/>
    </source>
</evidence>
<dbReference type="Pfam" id="PF19935">
    <property type="entry name" value="DUF6398"/>
    <property type="match status" value="1"/>
</dbReference>
<evidence type="ECO:0000313" key="3">
    <source>
        <dbReference type="Proteomes" id="UP000183454"/>
    </source>
</evidence>
<name>A0A1H2TGR8_9PROT</name>
<sequence>METKLCRKAPSPITPVKLTRESIVFAYPVGLISFLFDKSKTPYTRPDKLCQYFDLSPKTGLVKSTAILALFKCGHTDPD</sequence>
<reference evidence="2 3" key="1">
    <citation type="submission" date="2016-10" db="EMBL/GenBank/DDBJ databases">
        <authorList>
            <person name="de Groot N.N."/>
        </authorList>
    </citation>
    <scope>NUCLEOTIDE SEQUENCE [LARGE SCALE GENOMIC DNA]</scope>
    <source>
        <strain evidence="2 3">Nm110</strain>
    </source>
</reference>
<dbReference type="EMBL" id="FNNH01000011">
    <property type="protein sequence ID" value="SDW43111.1"/>
    <property type="molecule type" value="Genomic_DNA"/>
</dbReference>
<accession>A0A1H2TGR8</accession>
<dbReference type="Proteomes" id="UP000183454">
    <property type="component" value="Unassembled WGS sequence"/>
</dbReference>
<protein>
    <recommendedName>
        <fullName evidence="1">DUF6398 domain-containing protein</fullName>
    </recommendedName>
</protein>
<evidence type="ECO:0000313" key="2">
    <source>
        <dbReference type="EMBL" id="SDW43111.1"/>
    </source>
</evidence>
<proteinExistence type="predicted"/>
<dbReference type="InterPro" id="IPR045651">
    <property type="entry name" value="DUF6398"/>
</dbReference>
<organism evidence="2 3">
    <name type="scientific">Nitrosomonas communis</name>
    <dbReference type="NCBI Taxonomy" id="44574"/>
    <lineage>
        <taxon>Bacteria</taxon>
        <taxon>Pseudomonadati</taxon>
        <taxon>Pseudomonadota</taxon>
        <taxon>Betaproteobacteria</taxon>
        <taxon>Nitrosomonadales</taxon>
        <taxon>Nitrosomonadaceae</taxon>
        <taxon>Nitrosomonas</taxon>
    </lineage>
</organism>
<feature type="domain" description="DUF6398" evidence="1">
    <location>
        <begin position="3"/>
        <end position="78"/>
    </location>
</feature>